<name>A0A9X1YHV7_9BURK</name>
<feature type="domain" description="NIPSNAP" evidence="1">
    <location>
        <begin position="14"/>
        <end position="106"/>
    </location>
</feature>
<dbReference type="Proteomes" id="UP001139353">
    <property type="component" value="Unassembled WGS sequence"/>
</dbReference>
<dbReference type="RefSeq" id="WP_275681188.1">
    <property type="nucleotide sequence ID" value="NZ_JAJLJH010000001.1"/>
</dbReference>
<reference evidence="2" key="1">
    <citation type="submission" date="2021-11" db="EMBL/GenBank/DDBJ databases">
        <title>BS-T2-15 a new species belonging to the Comamonadaceae family isolated from the soil of a French oak forest.</title>
        <authorList>
            <person name="Mieszkin S."/>
            <person name="Alain K."/>
        </authorList>
    </citation>
    <scope>NUCLEOTIDE SEQUENCE</scope>
    <source>
        <strain evidence="2">BS-T2-15</strain>
    </source>
</reference>
<protein>
    <submittedName>
        <fullName evidence="2">NIPSNAP family protein</fullName>
    </submittedName>
</protein>
<evidence type="ECO:0000313" key="2">
    <source>
        <dbReference type="EMBL" id="MCK9685180.1"/>
    </source>
</evidence>
<gene>
    <name evidence="2" type="ORF">LPC04_05580</name>
</gene>
<organism evidence="2 3">
    <name type="scientific">Scleromatobacter humisilvae</name>
    <dbReference type="NCBI Taxonomy" id="2897159"/>
    <lineage>
        <taxon>Bacteria</taxon>
        <taxon>Pseudomonadati</taxon>
        <taxon>Pseudomonadota</taxon>
        <taxon>Betaproteobacteria</taxon>
        <taxon>Burkholderiales</taxon>
        <taxon>Sphaerotilaceae</taxon>
        <taxon>Scleromatobacter</taxon>
    </lineage>
</organism>
<proteinExistence type="predicted"/>
<evidence type="ECO:0000313" key="3">
    <source>
        <dbReference type="Proteomes" id="UP001139353"/>
    </source>
</evidence>
<evidence type="ECO:0000259" key="1">
    <source>
        <dbReference type="Pfam" id="PF07978"/>
    </source>
</evidence>
<dbReference type="AlphaFoldDB" id="A0A9X1YHV7"/>
<sequence>MSSTAVTEALAVLELRQYTLHPGRRDTLIALFEREFVEPQEDVGARIVGTFRDLDNPDRFVWLRGFADMAARADALTAFYGGPAWQANRETANATMVDSDNVLLLRPLGGDQGLRAALQPRPPVGAAPTARGVFTITVCPLLKPADDALVHAFDQCVHPWWVGVGGDLLACWVTEPAPNNFPRLPVRENEPVIAWLTRFDDEAAQQRHATLLRSSGCLERAEWRAHLSGEPQQLRLAPTPRSALRRRHSIEG</sequence>
<dbReference type="Pfam" id="PF07978">
    <property type="entry name" value="NIPSNAP"/>
    <property type="match status" value="1"/>
</dbReference>
<dbReference type="InterPro" id="IPR011008">
    <property type="entry name" value="Dimeric_a/b-barrel"/>
</dbReference>
<dbReference type="SUPFAM" id="SSF54909">
    <property type="entry name" value="Dimeric alpha+beta barrel"/>
    <property type="match status" value="1"/>
</dbReference>
<dbReference type="InterPro" id="IPR012577">
    <property type="entry name" value="NIPSNAP"/>
</dbReference>
<comment type="caution">
    <text evidence="2">The sequence shown here is derived from an EMBL/GenBank/DDBJ whole genome shotgun (WGS) entry which is preliminary data.</text>
</comment>
<dbReference type="Gene3D" id="3.30.70.100">
    <property type="match status" value="1"/>
</dbReference>
<keyword evidence="3" id="KW-1185">Reference proteome</keyword>
<accession>A0A9X1YHV7</accession>
<dbReference type="EMBL" id="JAJLJH010000001">
    <property type="protein sequence ID" value="MCK9685180.1"/>
    <property type="molecule type" value="Genomic_DNA"/>
</dbReference>